<reference evidence="2 3" key="1">
    <citation type="submission" date="2018-05" db="EMBL/GenBank/DDBJ databases">
        <title>Complete genome sequence of Gordonia terrae NRRL B-16283.</title>
        <authorList>
            <person name="Garlena R.A."/>
            <person name="Russell D.A."/>
            <person name="Hatfull G.F."/>
        </authorList>
    </citation>
    <scope>NUCLEOTIDE SEQUENCE [LARGE SCALE GENOMIC DNA]</scope>
    <source>
        <strain evidence="2 3">NRRL B-16283</strain>
    </source>
</reference>
<proteinExistence type="predicted"/>
<gene>
    <name evidence="2" type="ORF">DLJ61_10520</name>
</gene>
<dbReference type="AlphaFoldDB" id="A0AAD0K630"/>
<protein>
    <submittedName>
        <fullName evidence="2">Uncharacterized protein</fullName>
    </submittedName>
</protein>
<evidence type="ECO:0000313" key="2">
    <source>
        <dbReference type="EMBL" id="AWO83883.1"/>
    </source>
</evidence>
<sequence length="120" mass="12640">MMLPAPLSGFPPLSRGRRDGNRSTTSLFGIDPAEVQEIARTWRASGIAIHAADVEAIGAAFAPSSRVARALAAVTRPARLAVDSIGERLTSMSGMLRTFDSTVAATDARSGALFRDLADR</sequence>
<evidence type="ECO:0000256" key="1">
    <source>
        <dbReference type="SAM" id="MobiDB-lite"/>
    </source>
</evidence>
<organism evidence="2 3">
    <name type="scientific">Gordonia terrae</name>
    <dbReference type="NCBI Taxonomy" id="2055"/>
    <lineage>
        <taxon>Bacteria</taxon>
        <taxon>Bacillati</taxon>
        <taxon>Actinomycetota</taxon>
        <taxon>Actinomycetes</taxon>
        <taxon>Mycobacteriales</taxon>
        <taxon>Gordoniaceae</taxon>
        <taxon>Gordonia</taxon>
    </lineage>
</organism>
<feature type="region of interest" description="Disordered" evidence="1">
    <location>
        <begin position="1"/>
        <end position="27"/>
    </location>
</feature>
<name>A0AAD0K630_9ACTN</name>
<dbReference type="Proteomes" id="UP000247118">
    <property type="component" value="Chromosome"/>
</dbReference>
<dbReference type="KEGG" id="gta:BCM27_10430"/>
<accession>A0AAD0K630</accession>
<dbReference type="EMBL" id="CP029604">
    <property type="protein sequence ID" value="AWO83883.1"/>
    <property type="molecule type" value="Genomic_DNA"/>
</dbReference>
<evidence type="ECO:0000313" key="3">
    <source>
        <dbReference type="Proteomes" id="UP000247118"/>
    </source>
</evidence>